<dbReference type="Gene3D" id="3.40.50.2000">
    <property type="entry name" value="Glycogen Phosphorylase B"/>
    <property type="match status" value="2"/>
</dbReference>
<sequence length="377" mass="42505">MTLADRTKIVYAIPHLSGEETEHFAHLPAFLEALGRRVDVVALVERGTPPATLPGVKRVISTVGRTRLARLHRSLEALRFCARAGYRTYFVRYSRQLLILLILTSPFFRHRVFLWRSGTADLVEPGARKTLRHRLDNGLNYLLARCVHGLVTGPETMVEVMSARWRVPRRKMRLLYNDIDGDRFAPLPPSERDQVRRRRGWGDDEFVILFVHRLSFRRGTRLLAPLLDALESGLPHPVRLVVVGEGPDRPYLERLGAGRSNMRIMGAVPNRDLPPLYAAADCFLMPSYEEGFPRVLLEAMSSALPIVTTGAGGSADVVGKDYPFVCDVGDLEALTEAVNQVARMSPRERADLGDRLRIRALDEFSPQRVARMLEDIL</sequence>
<evidence type="ECO:0000313" key="4">
    <source>
        <dbReference type="Proteomes" id="UP001500888"/>
    </source>
</evidence>
<gene>
    <name evidence="3" type="ORF">GCM10022226_17800</name>
</gene>
<evidence type="ECO:0000313" key="3">
    <source>
        <dbReference type="EMBL" id="GAA3798843.1"/>
    </source>
</evidence>
<evidence type="ECO:0000256" key="1">
    <source>
        <dbReference type="ARBA" id="ARBA00022679"/>
    </source>
</evidence>
<keyword evidence="4" id="KW-1185">Reference proteome</keyword>
<dbReference type="InterPro" id="IPR001296">
    <property type="entry name" value="Glyco_trans_1"/>
</dbReference>
<reference evidence="4" key="1">
    <citation type="journal article" date="2019" name="Int. J. Syst. Evol. Microbiol.">
        <title>The Global Catalogue of Microorganisms (GCM) 10K type strain sequencing project: providing services to taxonomists for standard genome sequencing and annotation.</title>
        <authorList>
            <consortium name="The Broad Institute Genomics Platform"/>
            <consortium name="The Broad Institute Genome Sequencing Center for Infectious Disease"/>
            <person name="Wu L."/>
            <person name="Ma J."/>
        </authorList>
    </citation>
    <scope>NUCLEOTIDE SEQUENCE [LARGE SCALE GENOMIC DNA]</scope>
    <source>
        <strain evidence="4">JCM 16908</strain>
    </source>
</reference>
<dbReference type="Proteomes" id="UP001500888">
    <property type="component" value="Unassembled WGS sequence"/>
</dbReference>
<name>A0ABP7HPH6_9ACTN</name>
<keyword evidence="1" id="KW-0808">Transferase</keyword>
<dbReference type="CDD" id="cd03801">
    <property type="entry name" value="GT4_PimA-like"/>
    <property type="match status" value="1"/>
</dbReference>
<accession>A0ABP7HPH6</accession>
<dbReference type="PANTHER" id="PTHR45947">
    <property type="entry name" value="SULFOQUINOVOSYL TRANSFERASE SQD2"/>
    <property type="match status" value="1"/>
</dbReference>
<dbReference type="InterPro" id="IPR050194">
    <property type="entry name" value="Glycosyltransferase_grp1"/>
</dbReference>
<dbReference type="EMBL" id="BAAAZR010000002">
    <property type="protein sequence ID" value="GAA3798843.1"/>
    <property type="molecule type" value="Genomic_DNA"/>
</dbReference>
<evidence type="ECO:0000259" key="2">
    <source>
        <dbReference type="Pfam" id="PF00534"/>
    </source>
</evidence>
<dbReference type="RefSeq" id="WP_344936571.1">
    <property type="nucleotide sequence ID" value="NZ_BAAAZR010000002.1"/>
</dbReference>
<feature type="domain" description="Glycosyl transferase family 1" evidence="2">
    <location>
        <begin position="192"/>
        <end position="353"/>
    </location>
</feature>
<dbReference type="SUPFAM" id="SSF53756">
    <property type="entry name" value="UDP-Glycosyltransferase/glycogen phosphorylase"/>
    <property type="match status" value="1"/>
</dbReference>
<dbReference type="PANTHER" id="PTHR45947:SF3">
    <property type="entry name" value="SULFOQUINOVOSYL TRANSFERASE SQD2"/>
    <property type="match status" value="1"/>
</dbReference>
<dbReference type="Pfam" id="PF00534">
    <property type="entry name" value="Glycos_transf_1"/>
    <property type="match status" value="1"/>
</dbReference>
<protein>
    <recommendedName>
        <fullName evidence="2">Glycosyl transferase family 1 domain-containing protein</fullName>
    </recommendedName>
</protein>
<comment type="caution">
    <text evidence="3">The sequence shown here is derived from an EMBL/GenBank/DDBJ whole genome shotgun (WGS) entry which is preliminary data.</text>
</comment>
<proteinExistence type="predicted"/>
<organism evidence="3 4">
    <name type="scientific">Sphaerisporangium flaviroseum</name>
    <dbReference type="NCBI Taxonomy" id="509199"/>
    <lineage>
        <taxon>Bacteria</taxon>
        <taxon>Bacillati</taxon>
        <taxon>Actinomycetota</taxon>
        <taxon>Actinomycetes</taxon>
        <taxon>Streptosporangiales</taxon>
        <taxon>Streptosporangiaceae</taxon>
        <taxon>Sphaerisporangium</taxon>
    </lineage>
</organism>